<gene>
    <name evidence="2" type="ORF">HGB41_12975</name>
</gene>
<sequence length="172" mass="18114">MRWLTHACRALAATLLAGACSTALAQQGAPGLDLDEWTAVDAETLDEMRGGFDIPGGLNLQLGIERVVSINGEVLSRTNVAIADVANMNASQMLMAREALGSAQLIQLGVNNFSPDDLGLPNGATLIQNSLNNQTIQTHTTITSTVNSMALLKDLNFHSTIRDGIVRSAGSL</sequence>
<name>A0A7Y2P0V2_9BURK</name>
<keyword evidence="1" id="KW-0732">Signal</keyword>
<dbReference type="PROSITE" id="PS51257">
    <property type="entry name" value="PROKAR_LIPOPROTEIN"/>
    <property type="match status" value="1"/>
</dbReference>
<protein>
    <submittedName>
        <fullName evidence="2">Uncharacterized protein</fullName>
    </submittedName>
</protein>
<accession>A0A7Y2P0V2</accession>
<keyword evidence="3" id="KW-1185">Reference proteome</keyword>
<feature type="signal peptide" evidence="1">
    <location>
        <begin position="1"/>
        <end position="25"/>
    </location>
</feature>
<organism evidence="2 3">
    <name type="scientific">Telluria aromaticivorans</name>
    <dbReference type="NCBI Taxonomy" id="2725995"/>
    <lineage>
        <taxon>Bacteria</taxon>
        <taxon>Pseudomonadati</taxon>
        <taxon>Pseudomonadota</taxon>
        <taxon>Betaproteobacteria</taxon>
        <taxon>Burkholderiales</taxon>
        <taxon>Oxalobacteraceae</taxon>
        <taxon>Telluria group</taxon>
        <taxon>Telluria</taxon>
    </lineage>
</organism>
<evidence type="ECO:0000313" key="2">
    <source>
        <dbReference type="EMBL" id="NNG23906.1"/>
    </source>
</evidence>
<dbReference type="Proteomes" id="UP000533905">
    <property type="component" value="Unassembled WGS sequence"/>
</dbReference>
<dbReference type="EMBL" id="JABAIV010000004">
    <property type="protein sequence ID" value="NNG23906.1"/>
    <property type="molecule type" value="Genomic_DNA"/>
</dbReference>
<comment type="caution">
    <text evidence="2">The sequence shown here is derived from an EMBL/GenBank/DDBJ whole genome shotgun (WGS) entry which is preliminary data.</text>
</comment>
<dbReference type="RefSeq" id="WP_171085026.1">
    <property type="nucleotide sequence ID" value="NZ_JABAIV010000004.1"/>
</dbReference>
<feature type="chain" id="PRO_5031367472" evidence="1">
    <location>
        <begin position="26"/>
        <end position="172"/>
    </location>
</feature>
<reference evidence="2 3" key="1">
    <citation type="submission" date="2020-04" db="EMBL/GenBank/DDBJ databases">
        <title>Massilia sp. nov., a cold adapted bacteria isolated from Arctic soil.</title>
        <authorList>
            <person name="Son J."/>
            <person name="Ka J.-O."/>
        </authorList>
    </citation>
    <scope>NUCLEOTIDE SEQUENCE [LARGE SCALE GENOMIC DNA]</scope>
    <source>
        <strain evidence="2 3">ML15P13</strain>
    </source>
</reference>
<dbReference type="AlphaFoldDB" id="A0A7Y2P0V2"/>
<proteinExistence type="predicted"/>
<evidence type="ECO:0000313" key="3">
    <source>
        <dbReference type="Proteomes" id="UP000533905"/>
    </source>
</evidence>
<evidence type="ECO:0000256" key="1">
    <source>
        <dbReference type="SAM" id="SignalP"/>
    </source>
</evidence>